<proteinExistence type="predicted"/>
<protein>
    <submittedName>
        <fullName evidence="1">Uncharacterized protein</fullName>
    </submittedName>
</protein>
<gene>
    <name evidence="1" type="ORF">GCM10009554_83090</name>
</gene>
<dbReference type="Proteomes" id="UP001500542">
    <property type="component" value="Unassembled WGS sequence"/>
</dbReference>
<accession>A0ABN1RTQ3</accession>
<keyword evidence="2" id="KW-1185">Reference proteome</keyword>
<reference evidence="1 2" key="1">
    <citation type="journal article" date="2019" name="Int. J. Syst. Evol. Microbiol.">
        <title>The Global Catalogue of Microorganisms (GCM) 10K type strain sequencing project: providing services to taxonomists for standard genome sequencing and annotation.</title>
        <authorList>
            <consortium name="The Broad Institute Genomics Platform"/>
            <consortium name="The Broad Institute Genome Sequencing Center for Infectious Disease"/>
            <person name="Wu L."/>
            <person name="Ma J."/>
        </authorList>
    </citation>
    <scope>NUCLEOTIDE SEQUENCE [LARGE SCALE GENOMIC DNA]</scope>
    <source>
        <strain evidence="1 2">JCM 10977</strain>
    </source>
</reference>
<evidence type="ECO:0000313" key="2">
    <source>
        <dbReference type="Proteomes" id="UP001500542"/>
    </source>
</evidence>
<evidence type="ECO:0000313" key="1">
    <source>
        <dbReference type="EMBL" id="GAA0963539.1"/>
    </source>
</evidence>
<comment type="caution">
    <text evidence="1">The sequence shown here is derived from an EMBL/GenBank/DDBJ whole genome shotgun (WGS) entry which is preliminary data.</text>
</comment>
<dbReference type="EMBL" id="BAAAHK010000027">
    <property type="protein sequence ID" value="GAA0963539.1"/>
    <property type="molecule type" value="Genomic_DNA"/>
</dbReference>
<sequence>MSTDGIADGVSDVDVEAELMVDGLLLDLSSSLPQATVAKSNETAEAARATRLMVWDMTILLLG</sequence>
<organism evidence="1 2">
    <name type="scientific">Kribbella koreensis</name>
    <dbReference type="NCBI Taxonomy" id="57909"/>
    <lineage>
        <taxon>Bacteria</taxon>
        <taxon>Bacillati</taxon>
        <taxon>Actinomycetota</taxon>
        <taxon>Actinomycetes</taxon>
        <taxon>Propionibacteriales</taxon>
        <taxon>Kribbellaceae</taxon>
        <taxon>Kribbella</taxon>
    </lineage>
</organism>
<name>A0ABN1RTQ3_9ACTN</name>